<sequence length="915" mass="102540">MASIVRSRKLSGKTPRSETGSSQSPEQDRKIWKVALQRYYDELTNGGYKSHAIDKDLWDVKDPEELLKQMKDLPSSGRSPEDLNILKKILLGLSDFAAVAAWALGMNGRVAAVIWGSIRLLFVLSQPAFPKVIQMLKDLEMTLPKYKNYEENLPMTPELEYALCDVYTDIILFCAQAITFFRNNPNFNRSPTIWSRFNGKFQETIKNLQRHSKLVDEQVDIIRLRREADSAETLNVIANMKAASLSDQENLPCHSLPYGLNPQFLERSEEVSQVRAALDPDPTEDGYELKVLAIHGLGGVGKSQVALHYANISMKLFDVIVWIPSETHVKMAQAIANFAVKLGIPRNDTNAKEGDIQMVTKVKEWLNSSSRTFLLIFDNAEDISVVLPVWPSSNRGSILVTTRSSSTASKRASNILHLNSFDPEAGKQALSTLTGLAAKTEVEVAALSNICRVLGGLPLAMVQISQFIRERGLNYEEFLRLYEKSASKIHARGETPQEYNHTLSTVWAMSLEKLSLESEHLLSLLAFFDPDQIFERLLTNARASLKDDCFDFLIDDFDFGDAVSALLKLSFIDRSSAQKSLSIHRLVQTTVLSGLPKDRANFFLTATIQLLSSGFPNTWGVTGHQQGHGWESWESCGEVLPHVQNLIEIVKRQELKPESAEKFAELIFRVGTYLWETEQPSTALYLFNFGLSLGLDSEGLICNHAVRIVALNAYQKTLEARLKLDPKRMARTLAIYAMTYLRAEMSGEALQALKSCWELQGMTEEQITQSRYPKHSGDIVLLARIYYLQDKKEEALQLASKTITIRKGILGIKGPRVADSMFIVAGMLREARKDALAMKLLRAIIDMAQGMIEMQGHLARALWTLGNMLEKMGDSGEGAGLKRAAKEVRGKIQGREAEDEDTDESFSKLVGYMLW</sequence>
<dbReference type="Gene3D" id="1.25.40.10">
    <property type="entry name" value="Tetratricopeptide repeat domain"/>
    <property type="match status" value="1"/>
</dbReference>
<evidence type="ECO:0000259" key="4">
    <source>
        <dbReference type="Pfam" id="PF25000"/>
    </source>
</evidence>
<feature type="region of interest" description="Disordered" evidence="1">
    <location>
        <begin position="1"/>
        <end position="29"/>
    </location>
</feature>
<reference evidence="5" key="1">
    <citation type="journal article" date="2021" name="IMA Fungus">
        <title>Genomic characterization of three marine fungi, including Emericellopsis atlantica sp. nov. with signatures of a generalist lifestyle and marine biomass degradation.</title>
        <authorList>
            <person name="Hagestad O.C."/>
            <person name="Hou L."/>
            <person name="Andersen J.H."/>
            <person name="Hansen E.H."/>
            <person name="Altermark B."/>
            <person name="Li C."/>
            <person name="Kuhnert E."/>
            <person name="Cox R.J."/>
            <person name="Crous P.W."/>
            <person name="Spatafora J.W."/>
            <person name="Lail K."/>
            <person name="Amirebrahimi M."/>
            <person name="Lipzen A."/>
            <person name="Pangilinan J."/>
            <person name="Andreopoulos W."/>
            <person name="Hayes R.D."/>
            <person name="Ng V."/>
            <person name="Grigoriev I.V."/>
            <person name="Jackson S.A."/>
            <person name="Sutton T.D.S."/>
            <person name="Dobson A.D.W."/>
            <person name="Rama T."/>
        </authorList>
    </citation>
    <scope>NUCLEOTIDE SEQUENCE</scope>
    <source>
        <strain evidence="5">TRa3180A</strain>
    </source>
</reference>
<dbReference type="InterPro" id="IPR011990">
    <property type="entry name" value="TPR-like_helical_dom_sf"/>
</dbReference>
<evidence type="ECO:0000313" key="5">
    <source>
        <dbReference type="EMBL" id="KAG9240863.1"/>
    </source>
</evidence>
<proteinExistence type="predicted"/>
<dbReference type="Pfam" id="PF25000">
    <property type="entry name" value="DUF7779"/>
    <property type="match status" value="1"/>
</dbReference>
<name>A0A9P7YVQ5_9HELO</name>
<evidence type="ECO:0000256" key="1">
    <source>
        <dbReference type="SAM" id="MobiDB-lite"/>
    </source>
</evidence>
<dbReference type="Pfam" id="PF00931">
    <property type="entry name" value="NB-ARC"/>
    <property type="match status" value="1"/>
</dbReference>
<feature type="compositionally biased region" description="Basic residues" evidence="1">
    <location>
        <begin position="1"/>
        <end position="11"/>
    </location>
</feature>
<dbReference type="Pfam" id="PF24809">
    <property type="entry name" value="DUF7708"/>
    <property type="match status" value="1"/>
</dbReference>
<dbReference type="InterPro" id="IPR056125">
    <property type="entry name" value="DUF7708"/>
</dbReference>
<evidence type="ECO:0000259" key="3">
    <source>
        <dbReference type="Pfam" id="PF24809"/>
    </source>
</evidence>
<dbReference type="InterPro" id="IPR027417">
    <property type="entry name" value="P-loop_NTPase"/>
</dbReference>
<dbReference type="OrthoDB" id="6161812at2759"/>
<dbReference type="InterPro" id="IPR002182">
    <property type="entry name" value="NB-ARC"/>
</dbReference>
<dbReference type="InterPro" id="IPR056681">
    <property type="entry name" value="DUF7779"/>
</dbReference>
<feature type="domain" description="DUF7779" evidence="4">
    <location>
        <begin position="510"/>
        <end position="598"/>
    </location>
</feature>
<dbReference type="SUPFAM" id="SSF52540">
    <property type="entry name" value="P-loop containing nucleoside triphosphate hydrolases"/>
    <property type="match status" value="1"/>
</dbReference>
<dbReference type="PANTHER" id="PTHR35205">
    <property type="entry name" value="NB-ARC AND TPR DOMAIN PROTEIN"/>
    <property type="match status" value="1"/>
</dbReference>
<feature type="domain" description="DUF7708" evidence="3">
    <location>
        <begin position="112"/>
        <end position="220"/>
    </location>
</feature>
<protein>
    <recommendedName>
        <fullName evidence="7">NB-ARC domain-containing protein</fullName>
    </recommendedName>
</protein>
<comment type="caution">
    <text evidence="5">The sequence shown here is derived from an EMBL/GenBank/DDBJ whole genome shotgun (WGS) entry which is preliminary data.</text>
</comment>
<dbReference type="PRINTS" id="PR00364">
    <property type="entry name" value="DISEASERSIST"/>
</dbReference>
<dbReference type="PANTHER" id="PTHR35205:SF1">
    <property type="entry name" value="ZU5 DOMAIN-CONTAINING PROTEIN"/>
    <property type="match status" value="1"/>
</dbReference>
<evidence type="ECO:0000259" key="2">
    <source>
        <dbReference type="Pfam" id="PF00931"/>
    </source>
</evidence>
<feature type="domain" description="NB-ARC" evidence="2">
    <location>
        <begin position="288"/>
        <end position="426"/>
    </location>
</feature>
<dbReference type="AlphaFoldDB" id="A0A9P7YVQ5"/>
<organism evidence="5 6">
    <name type="scientific">Calycina marina</name>
    <dbReference type="NCBI Taxonomy" id="1763456"/>
    <lineage>
        <taxon>Eukaryota</taxon>
        <taxon>Fungi</taxon>
        <taxon>Dikarya</taxon>
        <taxon>Ascomycota</taxon>
        <taxon>Pezizomycotina</taxon>
        <taxon>Leotiomycetes</taxon>
        <taxon>Helotiales</taxon>
        <taxon>Pezizellaceae</taxon>
        <taxon>Calycina</taxon>
    </lineage>
</organism>
<accession>A0A9P7YVQ5</accession>
<dbReference type="GO" id="GO:0043531">
    <property type="term" value="F:ADP binding"/>
    <property type="evidence" value="ECO:0007669"/>
    <property type="project" value="InterPro"/>
</dbReference>
<dbReference type="Proteomes" id="UP000887226">
    <property type="component" value="Unassembled WGS sequence"/>
</dbReference>
<gene>
    <name evidence="5" type="ORF">BJ878DRAFT_536863</name>
</gene>
<keyword evidence="6" id="KW-1185">Reference proteome</keyword>
<dbReference type="Gene3D" id="3.40.50.300">
    <property type="entry name" value="P-loop containing nucleotide triphosphate hydrolases"/>
    <property type="match status" value="1"/>
</dbReference>
<dbReference type="EMBL" id="MU254325">
    <property type="protein sequence ID" value="KAG9240863.1"/>
    <property type="molecule type" value="Genomic_DNA"/>
</dbReference>
<dbReference type="SUPFAM" id="SSF48452">
    <property type="entry name" value="TPR-like"/>
    <property type="match status" value="1"/>
</dbReference>
<evidence type="ECO:0008006" key="7">
    <source>
        <dbReference type="Google" id="ProtNLM"/>
    </source>
</evidence>
<evidence type="ECO:0000313" key="6">
    <source>
        <dbReference type="Proteomes" id="UP000887226"/>
    </source>
</evidence>